<dbReference type="Proteomes" id="UP000485484">
    <property type="component" value="Unassembled WGS sequence"/>
</dbReference>
<proteinExistence type="predicted"/>
<evidence type="ECO:0000313" key="1">
    <source>
        <dbReference type="EMBL" id="OPZ91221.1"/>
    </source>
</evidence>
<protein>
    <submittedName>
        <fullName evidence="1">Uncharacterized protein</fullName>
    </submittedName>
</protein>
<accession>A0A1V5MEI2</accession>
<gene>
    <name evidence="1" type="ORF">BWY73_01145</name>
</gene>
<sequence length="42" mass="4544">MSSRLKPKPIWVRSLVPNEKNSAVSAIRSASRAARGISIIVP</sequence>
<dbReference type="EMBL" id="MWAK01000192">
    <property type="protein sequence ID" value="OPZ91221.1"/>
    <property type="molecule type" value="Genomic_DNA"/>
</dbReference>
<reference evidence="1" key="1">
    <citation type="submission" date="2017-02" db="EMBL/GenBank/DDBJ databases">
        <title>Delving into the versatile metabolic prowess of the omnipresent phylum Bacteroidetes.</title>
        <authorList>
            <person name="Nobu M.K."/>
            <person name="Mei R."/>
            <person name="Narihiro T."/>
            <person name="Kuroda K."/>
            <person name="Liu W.-T."/>
        </authorList>
    </citation>
    <scope>NUCLEOTIDE SEQUENCE</scope>
    <source>
        <strain evidence="1">ADurb.Bin417</strain>
    </source>
</reference>
<comment type="caution">
    <text evidence="1">The sequence shown here is derived from an EMBL/GenBank/DDBJ whole genome shotgun (WGS) entry which is preliminary data.</text>
</comment>
<dbReference type="AlphaFoldDB" id="A0A1V5MEI2"/>
<name>A0A1V5MEI2_UNCT6</name>
<organism evidence="1">
    <name type="scientific">candidate division TA06 bacterium ADurb.Bin417</name>
    <dbReference type="NCBI Taxonomy" id="1852828"/>
    <lineage>
        <taxon>Bacteria</taxon>
        <taxon>Bacteria division TA06</taxon>
    </lineage>
</organism>